<dbReference type="NCBIfam" id="TIGR00756">
    <property type="entry name" value="PPR"/>
    <property type="match status" value="4"/>
</dbReference>
<comment type="caution">
    <text evidence="4">The sequence shown here is derived from an EMBL/GenBank/DDBJ whole genome shotgun (WGS) entry which is preliminary data.</text>
</comment>
<feature type="region of interest" description="Disordered" evidence="3">
    <location>
        <begin position="30"/>
        <end position="52"/>
    </location>
</feature>
<feature type="repeat" description="PPR" evidence="2">
    <location>
        <begin position="297"/>
        <end position="331"/>
    </location>
</feature>
<dbReference type="PANTHER" id="PTHR47931">
    <property type="entry name" value="OS01G0228400 PROTEIN"/>
    <property type="match status" value="1"/>
</dbReference>
<evidence type="ECO:0000256" key="2">
    <source>
        <dbReference type="PROSITE-ProRule" id="PRU00708"/>
    </source>
</evidence>
<gene>
    <name evidence="4" type="ORF">FRX31_007172</name>
</gene>
<feature type="repeat" description="PPR" evidence="2">
    <location>
        <begin position="195"/>
        <end position="229"/>
    </location>
</feature>
<dbReference type="Pfam" id="PF13812">
    <property type="entry name" value="PPR_3"/>
    <property type="match status" value="1"/>
</dbReference>
<protein>
    <submittedName>
        <fullName evidence="4">Pentatricopeptide repeat-containing protein</fullName>
    </submittedName>
</protein>
<dbReference type="InterPro" id="IPR002885">
    <property type="entry name" value="PPR_rpt"/>
</dbReference>
<dbReference type="Gene3D" id="1.25.40.10">
    <property type="entry name" value="Tetratricopeptide repeat domain"/>
    <property type="match status" value="2"/>
</dbReference>
<evidence type="ECO:0000256" key="3">
    <source>
        <dbReference type="SAM" id="MobiDB-lite"/>
    </source>
</evidence>
<proteinExistence type="predicted"/>
<dbReference type="PANTHER" id="PTHR47931:SF3">
    <property type="entry name" value="PENTATRICOPEPTIDE REPEAT-CONTAINING PROTEIN, MITOCHONDRIAL"/>
    <property type="match status" value="1"/>
</dbReference>
<evidence type="ECO:0000313" key="4">
    <source>
        <dbReference type="EMBL" id="KAF5203243.1"/>
    </source>
</evidence>
<sequence length="382" mass="44024">MYALRSSIIRNHCRLFTTPAISSPFAISEAKPHLESEPETENEHYTDTSTPPDSRYKLELIVKRLVESRRLSEIETLIKYHKENPKIIEERYLSSLIRSYGIASMFDQAVRLFNQMEQLGTPRSSYSFNALLCCFIQAKKFDQVVKLFDEMPTRYGFSPNEVSYCILVKSLVELSLHERVFMVLKELEEKNVEITTAFYSTVLDAFYKKGMIVEAQKLWKEMVQKGCPHDVSVYNARAAHLKEPGEVSKLMDEMKVEGVKPDIATYYYLSTVYFENDMAEDAYKVYQEIEKNGCVPNSAIFKNFITSLSKLGKFELAFEVFKDSVSSNLIPAASKLKYMVRGLAENSKKKEAKEVITILRDKLGPDKLKPIWKKMEVEYGLN</sequence>
<dbReference type="Pfam" id="PF13041">
    <property type="entry name" value="PPR_2"/>
    <property type="match status" value="2"/>
</dbReference>
<dbReference type="Pfam" id="PF01535">
    <property type="entry name" value="PPR"/>
    <property type="match status" value="2"/>
</dbReference>
<accession>A0A7J6X1P1</accession>
<dbReference type="OrthoDB" id="185373at2759"/>
<evidence type="ECO:0000256" key="1">
    <source>
        <dbReference type="ARBA" id="ARBA00022737"/>
    </source>
</evidence>
<keyword evidence="1" id="KW-0677">Repeat</keyword>
<feature type="repeat" description="PPR" evidence="2">
    <location>
        <begin position="124"/>
        <end position="154"/>
    </location>
</feature>
<keyword evidence="5" id="KW-1185">Reference proteome</keyword>
<dbReference type="EMBL" id="JABWDY010007070">
    <property type="protein sequence ID" value="KAF5203243.1"/>
    <property type="molecule type" value="Genomic_DNA"/>
</dbReference>
<evidence type="ECO:0000313" key="5">
    <source>
        <dbReference type="Proteomes" id="UP000554482"/>
    </source>
</evidence>
<dbReference type="InterPro" id="IPR011990">
    <property type="entry name" value="TPR-like_helical_dom_sf"/>
</dbReference>
<feature type="compositionally biased region" description="Basic and acidic residues" evidence="3">
    <location>
        <begin position="30"/>
        <end position="46"/>
    </location>
</feature>
<organism evidence="4 5">
    <name type="scientific">Thalictrum thalictroides</name>
    <name type="common">Rue-anemone</name>
    <name type="synonym">Anemone thalictroides</name>
    <dbReference type="NCBI Taxonomy" id="46969"/>
    <lineage>
        <taxon>Eukaryota</taxon>
        <taxon>Viridiplantae</taxon>
        <taxon>Streptophyta</taxon>
        <taxon>Embryophyta</taxon>
        <taxon>Tracheophyta</taxon>
        <taxon>Spermatophyta</taxon>
        <taxon>Magnoliopsida</taxon>
        <taxon>Ranunculales</taxon>
        <taxon>Ranunculaceae</taxon>
        <taxon>Thalictroideae</taxon>
        <taxon>Thalictrum</taxon>
    </lineage>
</organism>
<reference evidence="4 5" key="1">
    <citation type="submission" date="2020-06" db="EMBL/GenBank/DDBJ databases">
        <title>Transcriptomic and genomic resources for Thalictrum thalictroides and T. hernandezii: Facilitating candidate gene discovery in an emerging model plant lineage.</title>
        <authorList>
            <person name="Arias T."/>
            <person name="Riano-Pachon D.M."/>
            <person name="Di Stilio V.S."/>
        </authorList>
    </citation>
    <scope>NUCLEOTIDE SEQUENCE [LARGE SCALE GENOMIC DNA]</scope>
    <source>
        <strain evidence="5">cv. WT478/WT964</strain>
        <tissue evidence="4">Leaves</tissue>
    </source>
</reference>
<name>A0A7J6X1P1_THATH</name>
<dbReference type="Proteomes" id="UP000554482">
    <property type="component" value="Unassembled WGS sequence"/>
</dbReference>
<feature type="repeat" description="PPR" evidence="2">
    <location>
        <begin position="262"/>
        <end position="296"/>
    </location>
</feature>
<dbReference type="PROSITE" id="PS51375">
    <property type="entry name" value="PPR"/>
    <property type="match status" value="4"/>
</dbReference>
<dbReference type="AlphaFoldDB" id="A0A7J6X1P1"/>